<evidence type="ECO:0000313" key="1">
    <source>
        <dbReference type="EMBL" id="MCQ4636689.1"/>
    </source>
</evidence>
<organism evidence="1 2">
    <name type="scientific">Anaerovorax odorimutans</name>
    <dbReference type="NCBI Taxonomy" id="109327"/>
    <lineage>
        <taxon>Bacteria</taxon>
        <taxon>Bacillati</taxon>
        <taxon>Bacillota</taxon>
        <taxon>Clostridia</taxon>
        <taxon>Peptostreptococcales</taxon>
        <taxon>Anaerovoracaceae</taxon>
        <taxon>Anaerovorax</taxon>
    </lineage>
</organism>
<reference evidence="1 2" key="1">
    <citation type="submission" date="2022-06" db="EMBL/GenBank/DDBJ databases">
        <title>Isolation of gut microbiota from human fecal samples.</title>
        <authorList>
            <person name="Pamer E.G."/>
            <person name="Barat B."/>
            <person name="Waligurski E."/>
            <person name="Medina S."/>
            <person name="Paddock L."/>
            <person name="Mostad J."/>
        </authorList>
    </citation>
    <scope>NUCLEOTIDE SEQUENCE [LARGE SCALE GENOMIC DNA]</scope>
    <source>
        <strain evidence="1 2">SL.3.17</strain>
    </source>
</reference>
<evidence type="ECO:0000313" key="2">
    <source>
        <dbReference type="Proteomes" id="UP001524502"/>
    </source>
</evidence>
<sequence length="113" mass="13190">MTKKPTAMELAMEKAKSKKRFSFKDSQYKQVKNFEITKEQVFNNMKAVATMDNVASLEIHDDKYRGTVRSTGNLQRVYVLVSCFYDEGLIPVQLEVKEFYGQNNKLYVTIIYK</sequence>
<keyword evidence="2" id="KW-1185">Reference proteome</keyword>
<dbReference type="Proteomes" id="UP001524502">
    <property type="component" value="Unassembled WGS sequence"/>
</dbReference>
<protein>
    <submittedName>
        <fullName evidence="1">Uncharacterized protein</fullName>
    </submittedName>
</protein>
<comment type="caution">
    <text evidence="1">The sequence shown here is derived from an EMBL/GenBank/DDBJ whole genome shotgun (WGS) entry which is preliminary data.</text>
</comment>
<gene>
    <name evidence="1" type="ORF">NE619_08100</name>
</gene>
<dbReference type="EMBL" id="JANFXK010000007">
    <property type="protein sequence ID" value="MCQ4636689.1"/>
    <property type="molecule type" value="Genomic_DNA"/>
</dbReference>
<name>A0ABT1RND5_9FIRM</name>
<accession>A0ABT1RND5</accession>
<proteinExistence type="predicted"/>